<evidence type="ECO:0000256" key="3">
    <source>
        <dbReference type="ARBA" id="ARBA00022989"/>
    </source>
</evidence>
<evidence type="ECO:0000313" key="7">
    <source>
        <dbReference type="EMBL" id="KAK0427436.1"/>
    </source>
</evidence>
<keyword evidence="4 5" id="KW-0472">Membrane</keyword>
<feature type="domain" description="G-protein coupled receptors family 1 profile" evidence="6">
    <location>
        <begin position="21"/>
        <end position="251"/>
    </location>
</feature>
<feature type="transmembrane region" description="Helical" evidence="5">
    <location>
        <begin position="43"/>
        <end position="68"/>
    </location>
</feature>
<feature type="transmembrane region" description="Helical" evidence="5">
    <location>
        <begin position="12"/>
        <end position="31"/>
    </location>
</feature>
<feature type="transmembrane region" description="Helical" evidence="5">
    <location>
        <begin position="116"/>
        <end position="137"/>
    </location>
</feature>
<protein>
    <recommendedName>
        <fullName evidence="6">G-protein coupled receptors family 1 profile domain-containing protein</fullName>
    </recommendedName>
</protein>
<reference evidence="7" key="1">
    <citation type="submission" date="2023-06" db="EMBL/GenBank/DDBJ databases">
        <title>Genomic analysis of the entomopathogenic nematode Steinernema hermaphroditum.</title>
        <authorList>
            <person name="Schwarz E.M."/>
            <person name="Heppert J.K."/>
            <person name="Baniya A."/>
            <person name="Schwartz H.T."/>
            <person name="Tan C.-H."/>
            <person name="Antoshechkin I."/>
            <person name="Sternberg P.W."/>
            <person name="Goodrich-Blair H."/>
            <person name="Dillman A.R."/>
        </authorList>
    </citation>
    <scope>NUCLEOTIDE SEQUENCE</scope>
    <source>
        <strain evidence="7">PS9179</strain>
        <tissue evidence="7">Whole animal</tissue>
    </source>
</reference>
<comment type="subcellular location">
    <subcellularLocation>
        <location evidence="1">Membrane</location>
    </subcellularLocation>
</comment>
<dbReference type="AlphaFoldDB" id="A0AA39IPM2"/>
<dbReference type="GO" id="GO:0016020">
    <property type="term" value="C:membrane"/>
    <property type="evidence" value="ECO:0007669"/>
    <property type="project" value="UniProtKB-SubCell"/>
</dbReference>
<evidence type="ECO:0000259" key="6">
    <source>
        <dbReference type="PROSITE" id="PS50262"/>
    </source>
</evidence>
<dbReference type="PROSITE" id="PS50262">
    <property type="entry name" value="G_PROTEIN_RECEP_F1_2"/>
    <property type="match status" value="1"/>
</dbReference>
<sequence>MSHRLLIATYNLSIFAVFFPLNMAILWVILRCKEFRNLWAYRVIAHIAVADVVLLIVTASAGLMTALGKEIPGFLTNVLFATSISIKETQFLLSLALAINRFIVILRIDVLDKPALYHTLIAISWLTGIGMITAALMTLRSSEYVLLAFYFTGDFLFYKAYESIAFIFNIAVSGVSMLLYVIIILSINLKKKAVSRQEFYLFLQAIIPFLWLLTIEGLMYFKRSDAIDSALFGLLFNLFQRFVPAVHVIIYLVFNRYGLMSGSFMSQLLGNYVEKWRSLLHFCGILWGVFSRRNPGSAGLREA</sequence>
<gene>
    <name evidence="7" type="ORF">QR680_010224</name>
</gene>
<feature type="transmembrane region" description="Helical" evidence="5">
    <location>
        <begin position="233"/>
        <end position="254"/>
    </location>
</feature>
<name>A0AA39IPM2_9BILA</name>
<feature type="transmembrane region" description="Helical" evidence="5">
    <location>
        <begin position="89"/>
        <end position="110"/>
    </location>
</feature>
<dbReference type="Gene3D" id="1.20.1070.10">
    <property type="entry name" value="Rhodopsin 7-helix transmembrane proteins"/>
    <property type="match status" value="1"/>
</dbReference>
<organism evidence="7 8">
    <name type="scientific">Steinernema hermaphroditum</name>
    <dbReference type="NCBI Taxonomy" id="289476"/>
    <lineage>
        <taxon>Eukaryota</taxon>
        <taxon>Metazoa</taxon>
        <taxon>Ecdysozoa</taxon>
        <taxon>Nematoda</taxon>
        <taxon>Chromadorea</taxon>
        <taxon>Rhabditida</taxon>
        <taxon>Tylenchina</taxon>
        <taxon>Panagrolaimomorpha</taxon>
        <taxon>Strongyloidoidea</taxon>
        <taxon>Steinernematidae</taxon>
        <taxon>Steinernema</taxon>
    </lineage>
</organism>
<dbReference type="Proteomes" id="UP001175271">
    <property type="component" value="Unassembled WGS sequence"/>
</dbReference>
<evidence type="ECO:0000256" key="4">
    <source>
        <dbReference type="ARBA" id="ARBA00023136"/>
    </source>
</evidence>
<keyword evidence="3 5" id="KW-1133">Transmembrane helix</keyword>
<accession>A0AA39IPM2</accession>
<comment type="caution">
    <text evidence="7">The sequence shown here is derived from an EMBL/GenBank/DDBJ whole genome shotgun (WGS) entry which is preliminary data.</text>
</comment>
<evidence type="ECO:0000313" key="8">
    <source>
        <dbReference type="Proteomes" id="UP001175271"/>
    </source>
</evidence>
<evidence type="ECO:0000256" key="2">
    <source>
        <dbReference type="ARBA" id="ARBA00022692"/>
    </source>
</evidence>
<feature type="transmembrane region" description="Helical" evidence="5">
    <location>
        <begin position="167"/>
        <end position="187"/>
    </location>
</feature>
<dbReference type="EMBL" id="JAUCMV010000001">
    <property type="protein sequence ID" value="KAK0427436.1"/>
    <property type="molecule type" value="Genomic_DNA"/>
</dbReference>
<evidence type="ECO:0000256" key="1">
    <source>
        <dbReference type="ARBA" id="ARBA00004370"/>
    </source>
</evidence>
<dbReference type="SUPFAM" id="SSF81321">
    <property type="entry name" value="Family A G protein-coupled receptor-like"/>
    <property type="match status" value="1"/>
</dbReference>
<keyword evidence="8" id="KW-1185">Reference proteome</keyword>
<dbReference type="InterPro" id="IPR017452">
    <property type="entry name" value="GPCR_Rhodpsn_7TM"/>
</dbReference>
<evidence type="ECO:0000256" key="5">
    <source>
        <dbReference type="SAM" id="Phobius"/>
    </source>
</evidence>
<feature type="transmembrane region" description="Helical" evidence="5">
    <location>
        <begin position="199"/>
        <end position="221"/>
    </location>
</feature>
<proteinExistence type="predicted"/>
<keyword evidence="2 5" id="KW-0812">Transmembrane</keyword>